<accession>M1D906</accession>
<dbReference type="InParanoid" id="M1D906"/>
<reference evidence="2" key="2">
    <citation type="submission" date="2015-06" db="UniProtKB">
        <authorList>
            <consortium name="EnsemblPlants"/>
        </authorList>
    </citation>
    <scope>IDENTIFICATION</scope>
    <source>
        <strain evidence="2">DM1-3 516 R44</strain>
    </source>
</reference>
<name>M1D906_SOLTU</name>
<dbReference type="EnsemblPlants" id="PGSC0003DMT400085220">
    <property type="protein sequence ID" value="PGSC0003DMT400085220"/>
    <property type="gene ID" value="PGSC0003DMG400034791"/>
</dbReference>
<proteinExistence type="predicted"/>
<keyword evidence="3" id="KW-1185">Reference proteome</keyword>
<evidence type="ECO:0000313" key="2">
    <source>
        <dbReference type="EnsemblPlants" id="PGSC0003DMT400085220"/>
    </source>
</evidence>
<sequence>MEEDKMNSSDSSPLETNEQVEAKWGKIAEMKRKRKRKGIPHRAPLK</sequence>
<protein>
    <submittedName>
        <fullName evidence="2">Uncharacterized protein</fullName>
    </submittedName>
</protein>
<dbReference type="Proteomes" id="UP000011115">
    <property type="component" value="Unassembled WGS sequence"/>
</dbReference>
<feature type="compositionally biased region" description="Basic and acidic residues" evidence="1">
    <location>
        <begin position="20"/>
        <end position="30"/>
    </location>
</feature>
<reference evidence="3" key="1">
    <citation type="journal article" date="2011" name="Nature">
        <title>Genome sequence and analysis of the tuber crop potato.</title>
        <authorList>
            <consortium name="The Potato Genome Sequencing Consortium"/>
        </authorList>
    </citation>
    <scope>NUCLEOTIDE SEQUENCE [LARGE SCALE GENOMIC DNA]</scope>
    <source>
        <strain evidence="3">cv. DM1-3 516 R44</strain>
    </source>
</reference>
<organism evidence="2 3">
    <name type="scientific">Solanum tuberosum</name>
    <name type="common">Potato</name>
    <dbReference type="NCBI Taxonomy" id="4113"/>
    <lineage>
        <taxon>Eukaryota</taxon>
        <taxon>Viridiplantae</taxon>
        <taxon>Streptophyta</taxon>
        <taxon>Embryophyta</taxon>
        <taxon>Tracheophyta</taxon>
        <taxon>Spermatophyta</taxon>
        <taxon>Magnoliopsida</taxon>
        <taxon>eudicotyledons</taxon>
        <taxon>Gunneridae</taxon>
        <taxon>Pentapetalae</taxon>
        <taxon>asterids</taxon>
        <taxon>lamiids</taxon>
        <taxon>Solanales</taxon>
        <taxon>Solanaceae</taxon>
        <taxon>Solanoideae</taxon>
        <taxon>Solaneae</taxon>
        <taxon>Solanum</taxon>
    </lineage>
</organism>
<dbReference type="AlphaFoldDB" id="M1D906"/>
<dbReference type="Gramene" id="PGSC0003DMT400085220">
    <property type="protein sequence ID" value="PGSC0003DMT400085220"/>
    <property type="gene ID" value="PGSC0003DMG400034791"/>
</dbReference>
<evidence type="ECO:0000256" key="1">
    <source>
        <dbReference type="SAM" id="MobiDB-lite"/>
    </source>
</evidence>
<feature type="compositionally biased region" description="Basic residues" evidence="1">
    <location>
        <begin position="31"/>
        <end position="46"/>
    </location>
</feature>
<dbReference type="PaxDb" id="4113-PGSC0003DMT400085220"/>
<evidence type="ECO:0000313" key="3">
    <source>
        <dbReference type="Proteomes" id="UP000011115"/>
    </source>
</evidence>
<feature type="compositionally biased region" description="Polar residues" evidence="1">
    <location>
        <begin position="8"/>
        <end position="19"/>
    </location>
</feature>
<feature type="region of interest" description="Disordered" evidence="1">
    <location>
        <begin position="1"/>
        <end position="46"/>
    </location>
</feature>
<dbReference type="HOGENOM" id="CLU_3192359_0_0_1"/>